<dbReference type="Proteomes" id="UP000002490">
    <property type="component" value="Chromosome"/>
</dbReference>
<dbReference type="DNASU" id="1147696"/>
<sequence length="55" mass="5908">MLYSMSRSVNLDASQYGLGSIGKALLAQGRCLATSNDDQCTEKRALVTNRINSKG</sequence>
<protein>
    <submittedName>
        <fullName evidence="1">Uncharacterized protein</fullName>
    </submittedName>
</protein>
<dbReference type="HOGENOM" id="CLU_3031577_0_0_6"/>
<evidence type="ECO:0000313" key="1">
    <source>
        <dbReference type="EMBL" id="AAM86301.1"/>
    </source>
</evidence>
<name>Q8CKW2_YERPE</name>
<reference evidence="1 2" key="1">
    <citation type="journal article" date="2002" name="J. Bacteriol.">
        <title>Genome sequence of Yersinia pestis KIM.</title>
        <authorList>
            <person name="Deng W."/>
            <person name="Burland V."/>
            <person name="Plunkett G.III."/>
            <person name="Boutin A."/>
            <person name="Mayhew G.F."/>
            <person name="Liss P."/>
            <person name="Perna N.T."/>
            <person name="Rose D.J."/>
            <person name="Mau B."/>
            <person name="Zhou S."/>
            <person name="Schwartz D.C."/>
            <person name="Fetherston J.D."/>
            <person name="Lindler L.E."/>
            <person name="Brubaker R.R."/>
            <person name="Plana G.V."/>
            <person name="Straley S.C."/>
            <person name="McDonough K.A."/>
            <person name="Nilles M.L."/>
            <person name="Matson J.S."/>
            <person name="Blattner F.R."/>
            <person name="Perry R.D."/>
        </authorList>
    </citation>
    <scope>NUCLEOTIDE SEQUENCE [LARGE SCALE GENOMIC DNA]</scope>
    <source>
        <strain evidence="2">KIM10+ / Biovar Mediaevalis</strain>
    </source>
</reference>
<dbReference type="AlphaFoldDB" id="Q8CKW2"/>
<organism evidence="1 2">
    <name type="scientific">Yersinia pestis</name>
    <dbReference type="NCBI Taxonomy" id="632"/>
    <lineage>
        <taxon>Bacteria</taxon>
        <taxon>Pseudomonadati</taxon>
        <taxon>Pseudomonadota</taxon>
        <taxon>Gammaproteobacteria</taxon>
        <taxon>Enterobacterales</taxon>
        <taxon>Yersiniaceae</taxon>
        <taxon>Yersinia</taxon>
    </lineage>
</organism>
<gene>
    <name evidence="1" type="ordered locus">y2748</name>
</gene>
<accession>Q8CKW2</accession>
<evidence type="ECO:0000313" key="2">
    <source>
        <dbReference type="Proteomes" id="UP000002490"/>
    </source>
</evidence>
<proteinExistence type="predicted"/>
<dbReference type="EMBL" id="AE009952">
    <property type="protein sequence ID" value="AAM86301.1"/>
    <property type="molecule type" value="Genomic_DNA"/>
</dbReference>
<dbReference type="KEGG" id="ypk:y2748"/>